<evidence type="ECO:0000259" key="4">
    <source>
        <dbReference type="PROSITE" id="PS50968"/>
    </source>
</evidence>
<dbReference type="Pfam" id="PF00364">
    <property type="entry name" value="Biotin_lipoyl"/>
    <property type="match status" value="1"/>
</dbReference>
<dbReference type="PRINTS" id="PR01071">
    <property type="entry name" value="ACOABIOTINCC"/>
</dbReference>
<dbReference type="UniPathway" id="UPA00094"/>
<dbReference type="GO" id="GO:0006633">
    <property type="term" value="P:fatty acid biosynthetic process"/>
    <property type="evidence" value="ECO:0007669"/>
    <property type="project" value="UniProtKB-UniPathway"/>
</dbReference>
<keyword evidence="3" id="KW-0443">Lipid metabolism</keyword>
<dbReference type="InterPro" id="IPR050709">
    <property type="entry name" value="Biotin_Carboxyl_Carrier/Decarb"/>
</dbReference>
<keyword evidence="3" id="KW-0444">Lipid biosynthesis</keyword>
<dbReference type="InterPro" id="IPR011053">
    <property type="entry name" value="Single_hybrid_motif"/>
</dbReference>
<name>X5DTD7_9CORY</name>
<dbReference type="NCBIfam" id="NF005457">
    <property type="entry name" value="PRK07051.1"/>
    <property type="match status" value="1"/>
</dbReference>
<evidence type="ECO:0000256" key="3">
    <source>
        <dbReference type="RuleBase" id="RU364072"/>
    </source>
</evidence>
<dbReference type="InterPro" id="IPR000089">
    <property type="entry name" value="Biotin_lipoyl"/>
</dbReference>
<evidence type="ECO:0000313" key="6">
    <source>
        <dbReference type="Proteomes" id="UP000023703"/>
    </source>
</evidence>
<protein>
    <recommendedName>
        <fullName evidence="1 3">Biotin carboxyl carrier protein of acetyl-CoA carboxylase</fullName>
    </recommendedName>
</protein>
<dbReference type="PANTHER" id="PTHR45266">
    <property type="entry name" value="OXALOACETATE DECARBOXYLASE ALPHA CHAIN"/>
    <property type="match status" value="1"/>
</dbReference>
<comment type="function">
    <text evidence="3">This protein is a component of the acetyl coenzyme A carboxylase complex; first, biotin carboxylase catalyzes the carboxylation of the carrier protein and then the transcarboxylase transfers the carboxyl group to form malonyl-CoA.</text>
</comment>
<dbReference type="eggNOG" id="COG0511">
    <property type="taxonomic scope" value="Bacteria"/>
</dbReference>
<dbReference type="RefSeq" id="WP_038549287.1">
    <property type="nucleotide sequence ID" value="NZ_CP006842.1"/>
</dbReference>
<evidence type="ECO:0000256" key="1">
    <source>
        <dbReference type="ARBA" id="ARBA00017562"/>
    </source>
</evidence>
<dbReference type="InterPro" id="IPR001249">
    <property type="entry name" value="AcCoA_biotinCC"/>
</dbReference>
<keyword evidence="3" id="KW-0275">Fatty acid biosynthesis</keyword>
<dbReference type="OrthoDB" id="9811735at2"/>
<accession>X5DTD7</accession>
<proteinExistence type="predicted"/>
<evidence type="ECO:0000313" key="5">
    <source>
        <dbReference type="EMBL" id="AHW64554.1"/>
    </source>
</evidence>
<dbReference type="PROSITE" id="PS50968">
    <property type="entry name" value="BIOTINYL_LIPOYL"/>
    <property type="match status" value="1"/>
</dbReference>
<keyword evidence="3" id="KW-0276">Fatty acid metabolism</keyword>
<dbReference type="STRING" id="1404245.CGLY_10545"/>
<dbReference type="EMBL" id="CP006842">
    <property type="protein sequence ID" value="AHW64554.1"/>
    <property type="molecule type" value="Genomic_DNA"/>
</dbReference>
<dbReference type="KEGG" id="cgy:CGLY_10545"/>
<organism evidence="5 6">
    <name type="scientific">Corynebacterium glyciniphilum AJ 3170</name>
    <dbReference type="NCBI Taxonomy" id="1404245"/>
    <lineage>
        <taxon>Bacteria</taxon>
        <taxon>Bacillati</taxon>
        <taxon>Actinomycetota</taxon>
        <taxon>Actinomycetes</taxon>
        <taxon>Mycobacteriales</taxon>
        <taxon>Corynebacteriaceae</taxon>
        <taxon>Corynebacterium</taxon>
    </lineage>
</organism>
<dbReference type="PANTHER" id="PTHR45266:SF3">
    <property type="entry name" value="OXALOACETATE DECARBOXYLASE ALPHA CHAIN"/>
    <property type="match status" value="1"/>
</dbReference>
<dbReference type="SUPFAM" id="SSF51230">
    <property type="entry name" value="Single hybrid motif"/>
    <property type="match status" value="1"/>
</dbReference>
<keyword evidence="2 3" id="KW-0092">Biotin</keyword>
<sequence length="79" mass="8650">MSEIKSPFPGVFYRKPAPDKPNLVNVGDMVSAGQTVGVIEIMKQFNEIKSDVAGVIREFRVDNEGMVNPGDVIAVIEEE</sequence>
<dbReference type="GO" id="GO:0009317">
    <property type="term" value="C:acetyl-CoA carboxylase complex"/>
    <property type="evidence" value="ECO:0007669"/>
    <property type="project" value="InterPro"/>
</dbReference>
<evidence type="ECO:0000256" key="2">
    <source>
        <dbReference type="ARBA" id="ARBA00023267"/>
    </source>
</evidence>
<gene>
    <name evidence="5" type="ORF">CGLY_10545</name>
</gene>
<dbReference type="AlphaFoldDB" id="X5DTD7"/>
<dbReference type="CDD" id="cd06850">
    <property type="entry name" value="biotinyl_domain"/>
    <property type="match status" value="1"/>
</dbReference>
<comment type="pathway">
    <text evidence="3">Lipid metabolism; fatty acid biosynthesis.</text>
</comment>
<feature type="domain" description="Lipoyl-binding" evidence="4">
    <location>
        <begin position="1"/>
        <end position="77"/>
    </location>
</feature>
<dbReference type="HOGENOM" id="CLU_016733_9_0_11"/>
<reference evidence="5 6" key="1">
    <citation type="journal article" date="2015" name="Int. J. Syst. Evol. Microbiol.">
        <title>Revisiting Corynebacterium glyciniphilum (ex Kubota et al., 1972) sp. nov., nom. rev., isolated from putrefied banana.</title>
        <authorList>
            <person name="Al-Dilaimi A."/>
            <person name="Bednarz H."/>
            <person name="Lomker A."/>
            <person name="Niehaus K."/>
            <person name="Kalinowski J."/>
            <person name="Ruckert C."/>
        </authorList>
    </citation>
    <scope>NUCLEOTIDE SEQUENCE [LARGE SCALE GENOMIC DNA]</scope>
    <source>
        <strain evidence="5">AJ 3170</strain>
    </source>
</reference>
<dbReference type="GO" id="GO:0003989">
    <property type="term" value="F:acetyl-CoA carboxylase activity"/>
    <property type="evidence" value="ECO:0007669"/>
    <property type="project" value="InterPro"/>
</dbReference>
<dbReference type="Gene3D" id="2.40.50.100">
    <property type="match status" value="1"/>
</dbReference>
<keyword evidence="6" id="KW-1185">Reference proteome</keyword>
<dbReference type="Proteomes" id="UP000023703">
    <property type="component" value="Chromosome"/>
</dbReference>